<dbReference type="GeneID" id="8196886"/>
<feature type="compositionally biased region" description="Basic residues" evidence="10">
    <location>
        <begin position="584"/>
        <end position="593"/>
    </location>
</feature>
<feature type="domain" description="Signal recognition particle SRP72 subunit RNA-binding" evidence="11">
    <location>
        <begin position="546"/>
        <end position="586"/>
    </location>
</feature>
<sequence length="625" mass="71422">MAEKLIGRKIKPSRTPISFKMSSLSELVSELAIHSEKRQYKEAYEKAKRIIDLGHPLDLDTLKLGLVASINLDQYHNAGRLISKSKDHIVYDGMKEFLLLIGYVYYKNGDSKNFETLLKDSAFQGRAFEHLKAQYYYKIGENEKALKIYRELSKNPLDEVVDLSVNERAVISQLLELDGVVEQPVSRPIDDSYDCKFNDALYQVKIGDYESALDLLEEAKAICEENTKDLPLDTREAEIVPILLQIAYVKQLKGKKEESLTALRSLSKPKDSLLDLIYRNNLLSLRIDEYGRNDTNFHILYRELGFPNSIDINKDKLTVSQRVALTRNESLLALELGKIPSQSDLKLFYDATSEFLDLNTKLEASMIYNYFMRRPGQQEVPNALLTAQLAINVGNINNARTVLETVVSNDEKNLLEPSIVVSLYLIYDKLQSGRLQVELLKKVADLLLESEISSTQQRKFFKDIAFKTLNHDAVLANRLFEKLHSIYPNDELVSTYLNSSSNASNNNTTTTNFSELDDLVLGIDTDKLISEGFDTFESSKRPTTIISSTNKKRRTRLKPKHEAKEKYKRLDEERWLPLKDRSYYRPKKGKKIRNTTQGTVTSNTSEISGLKKTLPKKSSKKKGRK</sequence>
<dbReference type="GO" id="GO:0043022">
    <property type="term" value="F:ribosome binding"/>
    <property type="evidence" value="ECO:0007669"/>
    <property type="project" value="TreeGrafter"/>
</dbReference>
<evidence type="ECO:0000256" key="9">
    <source>
        <dbReference type="PIRNR" id="PIRNR038922"/>
    </source>
</evidence>
<keyword evidence="7 9" id="KW-0733">Signal recognition particle</keyword>
<dbReference type="PIRSF" id="PIRSF038922">
    <property type="entry name" value="SRP72"/>
    <property type="match status" value="1"/>
</dbReference>
<feature type="region of interest" description="Disordered" evidence="10">
    <location>
        <begin position="582"/>
        <end position="625"/>
    </location>
</feature>
<dbReference type="SMR" id="C4QXS3"/>
<evidence type="ECO:0000256" key="5">
    <source>
        <dbReference type="ARBA" id="ARBA00022490"/>
    </source>
</evidence>
<evidence type="ECO:0000256" key="2">
    <source>
        <dbReference type="ARBA" id="ARBA00004496"/>
    </source>
</evidence>
<reference evidence="12 13" key="1">
    <citation type="journal article" date="2009" name="Nat. Biotechnol.">
        <title>Genome sequence of the recombinant protein production host Pichia pastoris.</title>
        <authorList>
            <person name="De Schutter K."/>
            <person name="Lin Y.C."/>
            <person name="Tiels P."/>
            <person name="Van Hecke A."/>
            <person name="Glinka S."/>
            <person name="Weber-Lehmann J."/>
            <person name="Rouze P."/>
            <person name="Van de Peer Y."/>
            <person name="Callewaert N."/>
        </authorList>
    </citation>
    <scope>NUCLEOTIDE SEQUENCE [LARGE SCALE GENOMIC DNA]</scope>
    <source>
        <strain evidence="13">GS115 / ATCC 20864</strain>
    </source>
</reference>
<dbReference type="GO" id="GO:0005783">
    <property type="term" value="C:endoplasmic reticulum"/>
    <property type="evidence" value="ECO:0007669"/>
    <property type="project" value="UniProtKB-SubCell"/>
</dbReference>
<protein>
    <recommendedName>
        <fullName evidence="4 9">Signal recognition particle subunit SRP72</fullName>
    </recommendedName>
</protein>
<accession>C4QXS3</accession>
<evidence type="ECO:0000256" key="10">
    <source>
        <dbReference type="SAM" id="MobiDB-lite"/>
    </source>
</evidence>
<dbReference type="EMBL" id="FN392319">
    <property type="protein sequence ID" value="CAY68046.1"/>
    <property type="molecule type" value="Genomic_DNA"/>
</dbReference>
<dbReference type="PANTHER" id="PTHR14094">
    <property type="entry name" value="SIGNAL RECOGNITION PARTICLE 72"/>
    <property type="match status" value="1"/>
</dbReference>
<evidence type="ECO:0000256" key="7">
    <source>
        <dbReference type="ARBA" id="ARBA00023135"/>
    </source>
</evidence>
<dbReference type="HOGENOM" id="CLU_013808_4_0_1"/>
<dbReference type="FunCoup" id="C4QXS3">
    <property type="interactions" value="953"/>
</dbReference>
<evidence type="ECO:0000256" key="8">
    <source>
        <dbReference type="ARBA" id="ARBA00023274"/>
    </source>
</evidence>
<dbReference type="STRING" id="644223.C4QXS3"/>
<dbReference type="Proteomes" id="UP000000314">
    <property type="component" value="Chromosome 1"/>
</dbReference>
<dbReference type="Pfam" id="PF08492">
    <property type="entry name" value="SRP72"/>
    <property type="match status" value="1"/>
</dbReference>
<dbReference type="eggNOG" id="KOG2376">
    <property type="taxonomic scope" value="Eukaryota"/>
</dbReference>
<evidence type="ECO:0000256" key="6">
    <source>
        <dbReference type="ARBA" id="ARBA00022824"/>
    </source>
</evidence>
<gene>
    <name evidence="12" type="ordered locus">PAS_chr1-4_0210</name>
</gene>
<dbReference type="InterPro" id="IPR026270">
    <property type="entry name" value="SRP72"/>
</dbReference>
<evidence type="ECO:0000256" key="3">
    <source>
        <dbReference type="ARBA" id="ARBA00007676"/>
    </source>
</evidence>
<dbReference type="Gene3D" id="1.25.40.10">
    <property type="entry name" value="Tetratricopeptide repeat domain"/>
    <property type="match status" value="1"/>
</dbReference>
<dbReference type="GO" id="GO:0008312">
    <property type="term" value="F:7S RNA binding"/>
    <property type="evidence" value="ECO:0007669"/>
    <property type="project" value="InterPro"/>
</dbReference>
<dbReference type="InterPro" id="IPR011990">
    <property type="entry name" value="TPR-like_helical_dom_sf"/>
</dbReference>
<dbReference type="OrthoDB" id="5421607at2759"/>
<proteinExistence type="inferred from homology"/>
<dbReference type="GO" id="GO:0006614">
    <property type="term" value="P:SRP-dependent cotranslational protein targeting to membrane"/>
    <property type="evidence" value="ECO:0007669"/>
    <property type="project" value="UniProtKB-UniRule"/>
</dbReference>
<keyword evidence="6" id="KW-0256">Endoplasmic reticulum</keyword>
<feature type="region of interest" description="Disordered" evidence="10">
    <location>
        <begin position="542"/>
        <end position="565"/>
    </location>
</feature>
<comment type="subcellular location">
    <subcellularLocation>
        <location evidence="2 9">Cytoplasm</location>
    </subcellularLocation>
    <subcellularLocation>
        <location evidence="1">Endoplasmic reticulum</location>
    </subcellularLocation>
</comment>
<dbReference type="RefSeq" id="XP_002490327.1">
    <property type="nucleotide sequence ID" value="XM_002490282.1"/>
</dbReference>
<keyword evidence="13" id="KW-1185">Reference proteome</keyword>
<comment type="function">
    <text evidence="9">Component of the signal recognition particle (SRP) complex, a ribonucleoprotein complex that mediates the cotranslational targeting of secretory and membrane proteins to the endoplasmic reticulum (ER).</text>
</comment>
<evidence type="ECO:0000313" key="12">
    <source>
        <dbReference type="EMBL" id="CAY68046.1"/>
    </source>
</evidence>
<evidence type="ECO:0000256" key="1">
    <source>
        <dbReference type="ARBA" id="ARBA00004240"/>
    </source>
</evidence>
<name>C4QXS3_KOMPG</name>
<feature type="compositionally biased region" description="Basic residues" evidence="10">
    <location>
        <begin position="550"/>
        <end position="559"/>
    </location>
</feature>
<dbReference type="InParanoid" id="C4QXS3"/>
<comment type="similarity">
    <text evidence="3 9">Belongs to the SRP72 family.</text>
</comment>
<keyword evidence="5 9" id="KW-0963">Cytoplasm</keyword>
<dbReference type="OMA" id="NDMKVLA"/>
<dbReference type="SUPFAM" id="SSF48452">
    <property type="entry name" value="TPR-like"/>
    <property type="match status" value="1"/>
</dbReference>
<evidence type="ECO:0000313" key="13">
    <source>
        <dbReference type="Proteomes" id="UP000000314"/>
    </source>
</evidence>
<dbReference type="PANTHER" id="PTHR14094:SF9">
    <property type="entry name" value="SIGNAL RECOGNITION PARTICLE SUBUNIT SRP72"/>
    <property type="match status" value="1"/>
</dbReference>
<evidence type="ECO:0000256" key="4">
    <source>
        <dbReference type="ARBA" id="ARBA00018350"/>
    </source>
</evidence>
<dbReference type="AlphaFoldDB" id="C4QXS3"/>
<feature type="compositionally biased region" description="Polar residues" evidence="10">
    <location>
        <begin position="594"/>
        <end position="607"/>
    </location>
</feature>
<dbReference type="GO" id="GO:0005786">
    <property type="term" value="C:signal recognition particle, endoplasmic reticulum targeting"/>
    <property type="evidence" value="ECO:0007669"/>
    <property type="project" value="UniProtKB-UniRule"/>
</dbReference>
<dbReference type="KEGG" id="ppa:PAS_chr1-4_0210"/>
<organism evidence="12 13">
    <name type="scientific">Komagataella phaffii (strain GS115 / ATCC 20864)</name>
    <name type="common">Yeast</name>
    <name type="synonym">Pichia pastoris</name>
    <dbReference type="NCBI Taxonomy" id="644223"/>
    <lineage>
        <taxon>Eukaryota</taxon>
        <taxon>Fungi</taxon>
        <taxon>Dikarya</taxon>
        <taxon>Ascomycota</taxon>
        <taxon>Saccharomycotina</taxon>
        <taxon>Pichiomycetes</taxon>
        <taxon>Pichiales</taxon>
        <taxon>Pichiaceae</taxon>
        <taxon>Komagataella</taxon>
    </lineage>
</organism>
<keyword evidence="8 9" id="KW-0687">Ribonucleoprotein</keyword>
<feature type="compositionally biased region" description="Basic residues" evidence="10">
    <location>
        <begin position="613"/>
        <end position="625"/>
    </location>
</feature>
<evidence type="ECO:0000259" key="11">
    <source>
        <dbReference type="Pfam" id="PF08492"/>
    </source>
</evidence>
<dbReference type="InterPro" id="IPR013699">
    <property type="entry name" value="Signal_recog_part_SRP72_RNA-bd"/>
</dbReference>